<name>Q2QQF0_ORYSJ</name>
<feature type="compositionally biased region" description="Acidic residues" evidence="1">
    <location>
        <begin position="51"/>
        <end position="76"/>
    </location>
</feature>
<reference evidence="2" key="3">
    <citation type="submission" date="2006-01" db="EMBL/GenBank/DDBJ databases">
        <authorList>
            <person name="Buell R."/>
        </authorList>
    </citation>
    <scope>NUCLEOTIDE SEQUENCE</scope>
</reference>
<feature type="compositionally biased region" description="Basic and acidic residues" evidence="1">
    <location>
        <begin position="77"/>
        <end position="91"/>
    </location>
</feature>
<gene>
    <name evidence="2" type="ordered locus">LOC_Os12g31270</name>
</gene>
<evidence type="ECO:0000256" key="1">
    <source>
        <dbReference type="SAM" id="MobiDB-lite"/>
    </source>
</evidence>
<dbReference type="AlphaFoldDB" id="Q2QQF0"/>
<evidence type="ECO:0000313" key="2">
    <source>
        <dbReference type="EMBL" id="ABA98582.1"/>
    </source>
</evidence>
<reference evidence="2" key="1">
    <citation type="journal article" date="2005" name="BMC Biol.">
        <title>The sequence of rice chromosomes 11 and 12, rich in disease resistance genes and recent gene duplications.</title>
        <authorList>
            <consortium name="The rice chromosomes 11 and 12 sequencing consortia"/>
        </authorList>
    </citation>
    <scope>NUCLEOTIDE SEQUENCE [LARGE SCALE GENOMIC DNA]</scope>
</reference>
<sequence length="108" mass="11944">MATGQRGARGRRRHDGDGASSRRGRRRAARQRRWDGDGDSGAGSRRGLEESVQEPEEESVQEPEVETVLEHEEETVQDPKEEMAEPEEMVHETPLVAQGGCCTACAIE</sequence>
<dbReference type="EMBL" id="DP000011">
    <property type="protein sequence ID" value="ABA98582.1"/>
    <property type="molecule type" value="Genomic_DNA"/>
</dbReference>
<feature type="compositionally biased region" description="Basic residues" evidence="1">
    <location>
        <begin position="22"/>
        <end position="31"/>
    </location>
</feature>
<accession>Q2QQF0</accession>
<organism evidence="2">
    <name type="scientific">Oryza sativa subsp. japonica</name>
    <name type="common">Rice</name>
    <dbReference type="NCBI Taxonomy" id="39947"/>
    <lineage>
        <taxon>Eukaryota</taxon>
        <taxon>Viridiplantae</taxon>
        <taxon>Streptophyta</taxon>
        <taxon>Embryophyta</taxon>
        <taxon>Tracheophyta</taxon>
        <taxon>Spermatophyta</taxon>
        <taxon>Magnoliopsida</taxon>
        <taxon>Liliopsida</taxon>
        <taxon>Poales</taxon>
        <taxon>Poaceae</taxon>
        <taxon>BOP clade</taxon>
        <taxon>Oryzoideae</taxon>
        <taxon>Oryzeae</taxon>
        <taxon>Oryzinae</taxon>
        <taxon>Oryza</taxon>
        <taxon>Oryza sativa</taxon>
    </lineage>
</organism>
<protein>
    <submittedName>
        <fullName evidence="2">Transposon protein, putative, CACTA, En/Spm sub-class</fullName>
    </submittedName>
</protein>
<reference evidence="2" key="2">
    <citation type="submission" date="2005-04" db="EMBL/GenBank/DDBJ databases">
        <authorList>
            <person name="Buell C.R."/>
            <person name="Wing R.A."/>
            <person name="McCombie W.A."/>
            <person name="Ouyang S."/>
        </authorList>
    </citation>
    <scope>NUCLEOTIDE SEQUENCE</scope>
</reference>
<proteinExistence type="predicted"/>
<feature type="region of interest" description="Disordered" evidence="1">
    <location>
        <begin position="1"/>
        <end position="92"/>
    </location>
</feature>